<reference evidence="3 4" key="1">
    <citation type="submission" date="2016-10" db="EMBL/GenBank/DDBJ databases">
        <authorList>
            <person name="de Groot N.N."/>
        </authorList>
    </citation>
    <scope>NUCLEOTIDE SEQUENCE [LARGE SCALE GENOMIC DNA]</scope>
    <source>
        <strain evidence="3 4">CGMCC 1.10825</strain>
    </source>
</reference>
<dbReference type="RefSeq" id="WP_091098065.1">
    <property type="nucleotide sequence ID" value="NZ_FNXE01000016.1"/>
</dbReference>
<evidence type="ECO:0000313" key="4">
    <source>
        <dbReference type="Proteomes" id="UP000199634"/>
    </source>
</evidence>
<keyword evidence="4" id="KW-1185">Reference proteome</keyword>
<accession>A0A1H6KQU2</accession>
<dbReference type="Pfam" id="PF13590">
    <property type="entry name" value="DUF4136"/>
    <property type="match status" value="1"/>
</dbReference>
<evidence type="ECO:0000259" key="2">
    <source>
        <dbReference type="Pfam" id="PF13590"/>
    </source>
</evidence>
<protein>
    <recommendedName>
        <fullName evidence="2">DUF4136 domain-containing protein</fullName>
    </recommendedName>
</protein>
<feature type="chain" id="PRO_5011794384" description="DUF4136 domain-containing protein" evidence="1">
    <location>
        <begin position="25"/>
        <end position="178"/>
    </location>
</feature>
<dbReference type="EMBL" id="FNXE01000016">
    <property type="protein sequence ID" value="SEH78196.1"/>
    <property type="molecule type" value="Genomic_DNA"/>
</dbReference>
<gene>
    <name evidence="3" type="ORF">SAMN02927937_01406</name>
</gene>
<dbReference type="Proteomes" id="UP000199634">
    <property type="component" value="Unassembled WGS sequence"/>
</dbReference>
<dbReference type="STRING" id="1159016.SAMN02927937_01406"/>
<name>A0A1H6KQU2_9FLAO</name>
<evidence type="ECO:0000313" key="3">
    <source>
        <dbReference type="EMBL" id="SEH78196.1"/>
    </source>
</evidence>
<dbReference type="PROSITE" id="PS51257">
    <property type="entry name" value="PROKAR_LIPOPROTEIN"/>
    <property type="match status" value="1"/>
</dbReference>
<dbReference type="Gene3D" id="3.30.160.670">
    <property type="match status" value="1"/>
</dbReference>
<keyword evidence="1" id="KW-0732">Signal</keyword>
<proteinExistence type="predicted"/>
<evidence type="ECO:0000256" key="1">
    <source>
        <dbReference type="SAM" id="SignalP"/>
    </source>
</evidence>
<sequence length="178" mass="20447">MKLIKFLPFLAIMLFASCSSVQVATDYDNSVDFSQFKTYAFMKDGVDKINISDLDKKRILKAIDDELRAKGYTKSDNPDLVINLFTDAKQVVNVNTYYGGWGYGYYRPWGWNPWMMGPGYQSVSTSTQGILYVDVLKANNKELIWQGKGTGYLTQNQKKKEERIKEFVTKVLETFPNK</sequence>
<organism evidence="3 4">
    <name type="scientific">Paenimyroides marinum</name>
    <dbReference type="NCBI Taxonomy" id="1159016"/>
    <lineage>
        <taxon>Bacteria</taxon>
        <taxon>Pseudomonadati</taxon>
        <taxon>Bacteroidota</taxon>
        <taxon>Flavobacteriia</taxon>
        <taxon>Flavobacteriales</taxon>
        <taxon>Flavobacteriaceae</taxon>
        <taxon>Paenimyroides</taxon>
    </lineage>
</organism>
<dbReference type="InterPro" id="IPR025411">
    <property type="entry name" value="DUF4136"/>
</dbReference>
<dbReference type="AlphaFoldDB" id="A0A1H6KQU2"/>
<dbReference type="OrthoDB" id="5432251at2"/>
<feature type="domain" description="DUF4136" evidence="2">
    <location>
        <begin position="23"/>
        <end position="176"/>
    </location>
</feature>
<feature type="signal peptide" evidence="1">
    <location>
        <begin position="1"/>
        <end position="24"/>
    </location>
</feature>